<dbReference type="InterPro" id="IPR000014">
    <property type="entry name" value="PAS"/>
</dbReference>
<sequence length="377" mass="42426">ALTHNIPGMVYTGHADWSAQIISGSEAVSGYAVEDFNSQKINWLDIIYPDDSQTVAKEALKMRSRRASIVQEYRIVDKTGNIRWVEDRKTSLFSEEGDFKGVDGIVFDITQRKHAENALQKARDELETRVEQRTKELRNEVSERKKAQEQLRSLASELSLAEERLRRRIATNVHDQIGQNLAISRLKLESLRESVSNPKLAKDLAQISRMVAQAIESSRSLTFELSPPVLYELGFEAAVEWLLRHTRQRYGISTEFEDDGRKKSLDDDVRVLLFQAVRELLVNVAKHAKARSVKVETRKKGRRIYVTVQDDGVGFDLAQAASQTGATGGFGLFSIRERLGHIAGSLEIQSTPGAGTTVIITAPTDHKRTKNLKDKKK</sequence>
<dbReference type="InterPro" id="IPR011712">
    <property type="entry name" value="Sig_transdc_His_kin_sub3_dim/P"/>
</dbReference>
<dbReference type="GO" id="GO:0046983">
    <property type="term" value="F:protein dimerization activity"/>
    <property type="evidence" value="ECO:0007669"/>
    <property type="project" value="InterPro"/>
</dbReference>
<dbReference type="InterPro" id="IPR036890">
    <property type="entry name" value="HATPase_C_sf"/>
</dbReference>
<evidence type="ECO:0000313" key="6">
    <source>
        <dbReference type="EMBL" id="GAH92193.1"/>
    </source>
</evidence>
<evidence type="ECO:0000256" key="3">
    <source>
        <dbReference type="SAM" id="Coils"/>
    </source>
</evidence>
<dbReference type="InterPro" id="IPR013655">
    <property type="entry name" value="PAS_fold_3"/>
</dbReference>
<dbReference type="SMART" id="SM00387">
    <property type="entry name" value="HATPase_c"/>
    <property type="match status" value="1"/>
</dbReference>
<dbReference type="InterPro" id="IPR035965">
    <property type="entry name" value="PAS-like_dom_sf"/>
</dbReference>
<evidence type="ECO:0000259" key="4">
    <source>
        <dbReference type="PROSITE" id="PS50109"/>
    </source>
</evidence>
<comment type="caution">
    <text evidence="6">The sequence shown here is derived from an EMBL/GenBank/DDBJ whole genome shotgun (WGS) entry which is preliminary data.</text>
</comment>
<feature type="domain" description="Histidine kinase" evidence="4">
    <location>
        <begin position="273"/>
        <end position="366"/>
    </location>
</feature>
<dbReference type="Pfam" id="PF08447">
    <property type="entry name" value="PAS_3"/>
    <property type="match status" value="1"/>
</dbReference>
<dbReference type="InterPro" id="IPR003594">
    <property type="entry name" value="HATPase_dom"/>
</dbReference>
<dbReference type="PROSITE" id="PS50109">
    <property type="entry name" value="HIS_KIN"/>
    <property type="match status" value="1"/>
</dbReference>
<dbReference type="Pfam" id="PF07730">
    <property type="entry name" value="HisKA_3"/>
    <property type="match status" value="1"/>
</dbReference>
<dbReference type="SUPFAM" id="SSF55874">
    <property type="entry name" value="ATPase domain of HSP90 chaperone/DNA topoisomerase II/histidine kinase"/>
    <property type="match status" value="1"/>
</dbReference>
<accession>X1LDH7</accession>
<evidence type="ECO:0000259" key="5">
    <source>
        <dbReference type="PROSITE" id="PS50113"/>
    </source>
</evidence>
<evidence type="ECO:0008006" key="7">
    <source>
        <dbReference type="Google" id="ProtNLM"/>
    </source>
</evidence>
<dbReference type="InterPro" id="IPR005467">
    <property type="entry name" value="His_kinase_dom"/>
</dbReference>
<dbReference type="Gene3D" id="1.20.5.1930">
    <property type="match status" value="1"/>
</dbReference>
<feature type="domain" description="PAC" evidence="5">
    <location>
        <begin position="69"/>
        <end position="121"/>
    </location>
</feature>
<keyword evidence="2" id="KW-0418">Kinase</keyword>
<dbReference type="PANTHER" id="PTHR24421:SF58">
    <property type="entry name" value="SIGNAL TRANSDUCTION HISTIDINE-PROTEIN KINASE_PHOSPHATASE UHPB"/>
    <property type="match status" value="1"/>
</dbReference>
<feature type="non-terminal residue" evidence="6">
    <location>
        <position position="1"/>
    </location>
</feature>
<dbReference type="SUPFAM" id="SSF55785">
    <property type="entry name" value="PYP-like sensor domain (PAS domain)"/>
    <property type="match status" value="1"/>
</dbReference>
<dbReference type="PROSITE" id="PS50113">
    <property type="entry name" value="PAC"/>
    <property type="match status" value="1"/>
</dbReference>
<evidence type="ECO:0000256" key="1">
    <source>
        <dbReference type="ARBA" id="ARBA00022679"/>
    </source>
</evidence>
<dbReference type="AlphaFoldDB" id="X1LDH7"/>
<dbReference type="NCBIfam" id="TIGR00229">
    <property type="entry name" value="sensory_box"/>
    <property type="match status" value="1"/>
</dbReference>
<dbReference type="Gene3D" id="3.30.565.10">
    <property type="entry name" value="Histidine kinase-like ATPase, C-terminal domain"/>
    <property type="match status" value="1"/>
</dbReference>
<protein>
    <recommendedName>
        <fullName evidence="7">Nitrogen regulation protein B</fullName>
    </recommendedName>
</protein>
<gene>
    <name evidence="6" type="ORF">S06H3_06332</name>
</gene>
<dbReference type="Gene3D" id="3.30.450.20">
    <property type="entry name" value="PAS domain"/>
    <property type="match status" value="1"/>
</dbReference>
<dbReference type="CDD" id="cd00130">
    <property type="entry name" value="PAS"/>
    <property type="match status" value="1"/>
</dbReference>
<reference evidence="6" key="1">
    <citation type="journal article" date="2014" name="Front. Microbiol.">
        <title>High frequency of phylogenetically diverse reductive dehalogenase-homologous genes in deep subseafloor sedimentary metagenomes.</title>
        <authorList>
            <person name="Kawai M."/>
            <person name="Futagami T."/>
            <person name="Toyoda A."/>
            <person name="Takaki Y."/>
            <person name="Nishi S."/>
            <person name="Hori S."/>
            <person name="Arai W."/>
            <person name="Tsubouchi T."/>
            <person name="Morono Y."/>
            <person name="Uchiyama I."/>
            <person name="Ito T."/>
            <person name="Fujiyama A."/>
            <person name="Inagaki F."/>
            <person name="Takami H."/>
        </authorList>
    </citation>
    <scope>NUCLEOTIDE SEQUENCE</scope>
    <source>
        <strain evidence="6">Expedition CK06-06</strain>
    </source>
</reference>
<dbReference type="CDD" id="cd16917">
    <property type="entry name" value="HATPase_UhpB-NarQ-NarX-like"/>
    <property type="match status" value="1"/>
</dbReference>
<keyword evidence="3" id="KW-0175">Coiled coil</keyword>
<name>X1LDH7_9ZZZZ</name>
<dbReference type="EMBL" id="BARV01002455">
    <property type="protein sequence ID" value="GAH92193.1"/>
    <property type="molecule type" value="Genomic_DNA"/>
</dbReference>
<dbReference type="InterPro" id="IPR050482">
    <property type="entry name" value="Sensor_HK_TwoCompSys"/>
</dbReference>
<dbReference type="PANTHER" id="PTHR24421">
    <property type="entry name" value="NITRATE/NITRITE SENSOR PROTEIN NARX-RELATED"/>
    <property type="match status" value="1"/>
</dbReference>
<evidence type="ECO:0000256" key="2">
    <source>
        <dbReference type="ARBA" id="ARBA00022777"/>
    </source>
</evidence>
<dbReference type="GO" id="GO:0016020">
    <property type="term" value="C:membrane"/>
    <property type="evidence" value="ECO:0007669"/>
    <property type="project" value="InterPro"/>
</dbReference>
<dbReference type="SMART" id="SM00086">
    <property type="entry name" value="PAC"/>
    <property type="match status" value="1"/>
</dbReference>
<dbReference type="GO" id="GO:0000155">
    <property type="term" value="F:phosphorelay sensor kinase activity"/>
    <property type="evidence" value="ECO:0007669"/>
    <property type="project" value="InterPro"/>
</dbReference>
<organism evidence="6">
    <name type="scientific">marine sediment metagenome</name>
    <dbReference type="NCBI Taxonomy" id="412755"/>
    <lineage>
        <taxon>unclassified sequences</taxon>
        <taxon>metagenomes</taxon>
        <taxon>ecological metagenomes</taxon>
    </lineage>
</organism>
<feature type="coiled-coil region" evidence="3">
    <location>
        <begin position="112"/>
        <end position="164"/>
    </location>
</feature>
<proteinExistence type="predicted"/>
<keyword evidence="1" id="KW-0808">Transferase</keyword>
<dbReference type="Pfam" id="PF02518">
    <property type="entry name" value="HATPase_c"/>
    <property type="match status" value="1"/>
</dbReference>
<dbReference type="InterPro" id="IPR000700">
    <property type="entry name" value="PAS-assoc_C"/>
</dbReference>
<dbReference type="InterPro" id="IPR001610">
    <property type="entry name" value="PAC"/>
</dbReference>